<evidence type="ECO:0000256" key="1">
    <source>
        <dbReference type="SAM" id="MobiDB-lite"/>
    </source>
</evidence>
<dbReference type="RefSeq" id="WP_090598164.1">
    <property type="nucleotide sequence ID" value="NZ_FNCS01000015.1"/>
</dbReference>
<dbReference type="OrthoDB" id="8251053at2"/>
<dbReference type="NCBIfam" id="NF010417">
    <property type="entry name" value="PRK13843.1"/>
    <property type="match status" value="1"/>
</dbReference>
<accession>A0A1G7YS29</accession>
<dbReference type="Pfam" id="PF06871">
    <property type="entry name" value="TraH_2"/>
    <property type="match status" value="1"/>
</dbReference>
<protein>
    <submittedName>
        <fullName evidence="2">TraH_2 protein</fullName>
    </submittedName>
</protein>
<name>A0A1G7YS29_9HYPH</name>
<dbReference type="Proteomes" id="UP000199495">
    <property type="component" value="Unassembled WGS sequence"/>
</dbReference>
<dbReference type="STRING" id="440168.SAMN04487974_11553"/>
<dbReference type="InterPro" id="IPR010680">
    <property type="entry name" value="TraH_2"/>
</dbReference>
<gene>
    <name evidence="2" type="ORF">SAMN04487974_11553</name>
</gene>
<reference evidence="2 3" key="1">
    <citation type="submission" date="2016-10" db="EMBL/GenBank/DDBJ databases">
        <authorList>
            <person name="de Groot N.N."/>
        </authorList>
    </citation>
    <scope>NUCLEOTIDE SEQUENCE [LARGE SCALE GENOMIC DNA]</scope>
    <source>
        <strain evidence="2 3">CGMCC 1.10267</strain>
    </source>
</reference>
<organism evidence="2 3">
    <name type="scientific">Pelagibacterium luteolum</name>
    <dbReference type="NCBI Taxonomy" id="440168"/>
    <lineage>
        <taxon>Bacteria</taxon>
        <taxon>Pseudomonadati</taxon>
        <taxon>Pseudomonadota</taxon>
        <taxon>Alphaproteobacteria</taxon>
        <taxon>Hyphomicrobiales</taxon>
        <taxon>Devosiaceae</taxon>
        <taxon>Pelagibacterium</taxon>
    </lineage>
</organism>
<sequence length="200" mass="21720">MIDAELIQQCADPSLKVEIVQKFIEEAGGADHLTVTVRAGERIILVPKPSTEDEAMELIEQNLGQSIVRVGVTQYPAGLGIQDISELSPDLLDSCKNIGMGTALFAKVYRIVTKWYGAPAQEALEDAILAYKTGWFEGKQVFYESDPDETELAEPQPAEQGEQVAAEGTGPSEPPFSEEDPNKAGIRIDLSGISNNNKEQ</sequence>
<dbReference type="AlphaFoldDB" id="A0A1G7YS29"/>
<keyword evidence="3" id="KW-1185">Reference proteome</keyword>
<evidence type="ECO:0000313" key="3">
    <source>
        <dbReference type="Proteomes" id="UP000199495"/>
    </source>
</evidence>
<feature type="region of interest" description="Disordered" evidence="1">
    <location>
        <begin position="146"/>
        <end position="200"/>
    </location>
</feature>
<evidence type="ECO:0000313" key="2">
    <source>
        <dbReference type="EMBL" id="SDG99338.1"/>
    </source>
</evidence>
<dbReference type="EMBL" id="FNCS01000015">
    <property type="protein sequence ID" value="SDG99338.1"/>
    <property type="molecule type" value="Genomic_DNA"/>
</dbReference>
<proteinExistence type="predicted"/>